<comment type="caution">
    <text evidence="1">The sequence shown here is derived from an EMBL/GenBank/DDBJ whole genome shotgun (WGS) entry which is preliminary data.</text>
</comment>
<reference evidence="1" key="1">
    <citation type="submission" date="2023-08" db="EMBL/GenBank/DDBJ databases">
        <authorList>
            <person name="Audoor S."/>
            <person name="Bilcke G."/>
        </authorList>
    </citation>
    <scope>NUCLEOTIDE SEQUENCE</scope>
</reference>
<evidence type="ECO:0000313" key="2">
    <source>
        <dbReference type="Proteomes" id="UP001295423"/>
    </source>
</evidence>
<dbReference type="Proteomes" id="UP001295423">
    <property type="component" value="Unassembled WGS sequence"/>
</dbReference>
<dbReference type="EMBL" id="CAKOGP040002211">
    <property type="protein sequence ID" value="CAJ1965633.1"/>
    <property type="molecule type" value="Genomic_DNA"/>
</dbReference>
<gene>
    <name evidence="1" type="ORF">CYCCA115_LOCUS21226</name>
</gene>
<dbReference type="AlphaFoldDB" id="A0AAD2PX93"/>
<organism evidence="1 2">
    <name type="scientific">Cylindrotheca closterium</name>
    <dbReference type="NCBI Taxonomy" id="2856"/>
    <lineage>
        <taxon>Eukaryota</taxon>
        <taxon>Sar</taxon>
        <taxon>Stramenopiles</taxon>
        <taxon>Ochrophyta</taxon>
        <taxon>Bacillariophyta</taxon>
        <taxon>Bacillariophyceae</taxon>
        <taxon>Bacillariophycidae</taxon>
        <taxon>Bacillariales</taxon>
        <taxon>Bacillariaceae</taxon>
        <taxon>Cylindrotheca</taxon>
    </lineage>
</organism>
<accession>A0AAD2PX93</accession>
<keyword evidence="2" id="KW-1185">Reference proteome</keyword>
<evidence type="ECO:0000313" key="1">
    <source>
        <dbReference type="EMBL" id="CAJ1965633.1"/>
    </source>
</evidence>
<protein>
    <submittedName>
        <fullName evidence="1">Uncharacterized protein</fullName>
    </submittedName>
</protein>
<name>A0AAD2PX93_9STRA</name>
<proteinExistence type="predicted"/>
<sequence length="116" mass="13323">MVENVVTPEQVLFYGFESIGSLPTITADDYTEHNIFVFKAHFGTTPSAFCHLWEDIMSLKNKDLGLLPSDKSEEGIKRLLGAIHFLWEYPEKATIIGISEQMVQREKLWHWLKVIG</sequence>